<keyword evidence="3" id="KW-1185">Reference proteome</keyword>
<dbReference type="Gene3D" id="1.10.260.40">
    <property type="entry name" value="lambda repressor-like DNA-binding domains"/>
    <property type="match status" value="1"/>
</dbReference>
<dbReference type="InterPro" id="IPR001387">
    <property type="entry name" value="Cro/C1-type_HTH"/>
</dbReference>
<dbReference type="Pfam" id="PF01381">
    <property type="entry name" value="HTH_3"/>
    <property type="match status" value="1"/>
</dbReference>
<organism evidence="2 3">
    <name type="scientific">Paenibacillus wynnii</name>
    <dbReference type="NCBI Taxonomy" id="268407"/>
    <lineage>
        <taxon>Bacteria</taxon>
        <taxon>Bacillati</taxon>
        <taxon>Bacillota</taxon>
        <taxon>Bacilli</taxon>
        <taxon>Bacillales</taxon>
        <taxon>Paenibacillaceae</taxon>
        <taxon>Paenibacillus</taxon>
    </lineage>
</organism>
<dbReference type="SUPFAM" id="SSF47413">
    <property type="entry name" value="lambda repressor-like DNA-binding domains"/>
    <property type="match status" value="1"/>
</dbReference>
<dbReference type="EMBL" id="JQCR01000002">
    <property type="protein sequence ID" value="KGE18544.1"/>
    <property type="molecule type" value="Genomic_DNA"/>
</dbReference>
<dbReference type="GO" id="GO:0003677">
    <property type="term" value="F:DNA binding"/>
    <property type="evidence" value="ECO:0007669"/>
    <property type="project" value="InterPro"/>
</dbReference>
<evidence type="ECO:0000259" key="1">
    <source>
        <dbReference type="PROSITE" id="PS50943"/>
    </source>
</evidence>
<dbReference type="STRING" id="268407.PWYN_03560"/>
<reference evidence="2 3" key="1">
    <citation type="submission" date="2014-08" db="EMBL/GenBank/DDBJ databases">
        <authorList>
            <person name="den Bakker H.C."/>
        </authorList>
    </citation>
    <scope>NUCLEOTIDE SEQUENCE [LARGE SCALE GENOMIC DNA]</scope>
    <source>
        <strain evidence="2 3">DSM 18334</strain>
    </source>
</reference>
<sequence>MQEIGKQIRQIRTQRGISLNAYADVLGVSSGYLSNLETGKTQNITLSILEHLQNDLTLVPYPTDNNDELRLRLDRVYNLLFALQSCKPDAVEYLLRCVEEGAEAFLSHYTSSPR</sequence>
<accession>A0A098M7I9</accession>
<dbReference type="OrthoDB" id="2615321at2"/>
<name>A0A098M7I9_9BACL</name>
<evidence type="ECO:0000313" key="2">
    <source>
        <dbReference type="EMBL" id="KGE18544.1"/>
    </source>
</evidence>
<dbReference type="eggNOG" id="COG1396">
    <property type="taxonomic scope" value="Bacteria"/>
</dbReference>
<dbReference type="AlphaFoldDB" id="A0A098M7I9"/>
<feature type="domain" description="HTH cro/C1-type" evidence="1">
    <location>
        <begin position="8"/>
        <end position="50"/>
    </location>
</feature>
<dbReference type="RefSeq" id="WP_036648558.1">
    <property type="nucleotide sequence ID" value="NZ_JQCR01000002.1"/>
</dbReference>
<dbReference type="InterPro" id="IPR010982">
    <property type="entry name" value="Lambda_DNA-bd_dom_sf"/>
</dbReference>
<reference evidence="2 3" key="2">
    <citation type="submission" date="2014-10" db="EMBL/GenBank/DDBJ databases">
        <title>Comparative genomics of the Paenibacillus odorifer group.</title>
        <authorList>
            <person name="Tsai Y.-C."/>
            <person name="Martin N."/>
            <person name="Korlach J."/>
            <person name="Wiedmann M."/>
        </authorList>
    </citation>
    <scope>NUCLEOTIDE SEQUENCE [LARGE SCALE GENOMIC DNA]</scope>
    <source>
        <strain evidence="2 3">DSM 18334</strain>
    </source>
</reference>
<evidence type="ECO:0000313" key="3">
    <source>
        <dbReference type="Proteomes" id="UP000029734"/>
    </source>
</evidence>
<comment type="caution">
    <text evidence="2">The sequence shown here is derived from an EMBL/GenBank/DDBJ whole genome shotgun (WGS) entry which is preliminary data.</text>
</comment>
<dbReference type="Proteomes" id="UP000029734">
    <property type="component" value="Unassembled WGS sequence"/>
</dbReference>
<dbReference type="CDD" id="cd00093">
    <property type="entry name" value="HTH_XRE"/>
    <property type="match status" value="1"/>
</dbReference>
<gene>
    <name evidence="2" type="ORF">PWYN_03560</name>
</gene>
<protein>
    <recommendedName>
        <fullName evidence="1">HTH cro/C1-type domain-containing protein</fullName>
    </recommendedName>
</protein>
<dbReference type="PROSITE" id="PS50943">
    <property type="entry name" value="HTH_CROC1"/>
    <property type="match status" value="1"/>
</dbReference>
<proteinExistence type="predicted"/>